<dbReference type="OrthoDB" id="9790710at2"/>
<dbReference type="GeneID" id="97241542"/>
<keyword evidence="3" id="KW-0808">Transferase</keyword>
<dbReference type="Pfam" id="PF00534">
    <property type="entry name" value="Glycos_transf_1"/>
    <property type="match status" value="1"/>
</dbReference>
<comment type="caution">
    <text evidence="3">The sequence shown here is derived from an EMBL/GenBank/DDBJ whole genome shotgun (WGS) entry which is preliminary data.</text>
</comment>
<evidence type="ECO:0000256" key="1">
    <source>
        <dbReference type="SAM" id="MobiDB-lite"/>
    </source>
</evidence>
<evidence type="ECO:0000313" key="3">
    <source>
        <dbReference type="EMBL" id="KYO57820.1"/>
    </source>
</evidence>
<dbReference type="InterPro" id="IPR001296">
    <property type="entry name" value="Glyco_trans_1"/>
</dbReference>
<accession>A0A162M1V3</accession>
<feature type="region of interest" description="Disordered" evidence="1">
    <location>
        <begin position="215"/>
        <end position="234"/>
    </location>
</feature>
<evidence type="ECO:0000313" key="4">
    <source>
        <dbReference type="Proteomes" id="UP000075787"/>
    </source>
</evidence>
<dbReference type="AlphaFoldDB" id="A0A162M1V3"/>
<organism evidence="3 4">
    <name type="scientific">Tistrella mobilis</name>
    <dbReference type="NCBI Taxonomy" id="171437"/>
    <lineage>
        <taxon>Bacteria</taxon>
        <taxon>Pseudomonadati</taxon>
        <taxon>Pseudomonadota</taxon>
        <taxon>Alphaproteobacteria</taxon>
        <taxon>Geminicoccales</taxon>
        <taxon>Geminicoccaceae</taxon>
        <taxon>Tistrella</taxon>
    </lineage>
</organism>
<gene>
    <name evidence="3" type="ORF">AUP44_01825</name>
</gene>
<feature type="domain" description="Glycosyl transferase family 1" evidence="2">
    <location>
        <begin position="237"/>
        <end position="398"/>
    </location>
</feature>
<dbReference type="Proteomes" id="UP000075787">
    <property type="component" value="Unassembled WGS sequence"/>
</dbReference>
<dbReference type="EMBL" id="LPZR01000002">
    <property type="protein sequence ID" value="KYO57820.1"/>
    <property type="molecule type" value="Genomic_DNA"/>
</dbReference>
<dbReference type="PANTHER" id="PTHR12526:SF636">
    <property type="entry name" value="BLL3647 PROTEIN"/>
    <property type="match status" value="1"/>
</dbReference>
<dbReference type="RefSeq" id="WP_062761064.1">
    <property type="nucleotide sequence ID" value="NZ_CP121045.1"/>
</dbReference>
<dbReference type="Gene3D" id="3.40.50.2000">
    <property type="entry name" value="Glycogen Phosphorylase B"/>
    <property type="match status" value="2"/>
</dbReference>
<protein>
    <submittedName>
        <fullName evidence="3">Colanic acid biosynthesis glycosyltransferase WcaL</fullName>
    </submittedName>
</protein>
<reference evidence="3 4" key="1">
    <citation type="submission" date="2015-12" db="EMBL/GenBank/DDBJ databases">
        <title>Genome sequence of Tistrella mobilis MCCC 1A02139.</title>
        <authorList>
            <person name="Lu L."/>
            <person name="Lai Q."/>
            <person name="Shao Z."/>
            <person name="Qian P."/>
        </authorList>
    </citation>
    <scope>NUCLEOTIDE SEQUENCE [LARGE SCALE GENOMIC DNA]</scope>
    <source>
        <strain evidence="3 4">MCCC 1A02139</strain>
    </source>
</reference>
<name>A0A162M1V3_9PROT</name>
<feature type="compositionally biased region" description="Pro residues" evidence="1">
    <location>
        <begin position="216"/>
        <end position="227"/>
    </location>
</feature>
<dbReference type="SUPFAM" id="SSF53756">
    <property type="entry name" value="UDP-Glycosyltransferase/glycogen phosphorylase"/>
    <property type="match status" value="1"/>
</dbReference>
<dbReference type="GO" id="GO:0016757">
    <property type="term" value="F:glycosyltransferase activity"/>
    <property type="evidence" value="ECO:0007669"/>
    <property type="project" value="InterPro"/>
</dbReference>
<dbReference type="PANTHER" id="PTHR12526">
    <property type="entry name" value="GLYCOSYLTRANSFERASE"/>
    <property type="match status" value="1"/>
</dbReference>
<evidence type="ECO:0000259" key="2">
    <source>
        <dbReference type="Pfam" id="PF00534"/>
    </source>
</evidence>
<sequence length="426" mass="46191">MTSASHGQQPTIAVVLKGYPRLSETFIAQEIRALEMAGLPLRLVSLRHPTDTRVHPVHREITAGVRYLPEYLHQEPFRVLRGLRRAARLPGFARARDVWLRDLARDRTRNRIRRFGQAAVLAAELEDDVAMIYAHFLHTPASVARYAAIMRGLPWSVSAHAKDIWTSPDWEKAEKLADCAWAVTCTATNRDHLASLAPDGRVQLLYHGLDLSRFPDPGPQPAGPQPAGPDGTDPARPVILVGVGRLVEKKGWDTVLDALALLPADLAWRFVHIGGGPLKDRLKDQGARLGLADRIDWLGARAQAEVIEAYGRADLFVLASRIAGDGDRDGLPNVLMEAQSQRLAVVATRVSAIPEFIDDGENGRLVAPDDAAGLSAALASLIRDPARRAAMGAAGRRRLEGAFSLTGSVGPLIDRLRAAVAARGGP</sequence>
<proteinExistence type="predicted"/>